<dbReference type="AlphaFoldDB" id="A0A5B0PU96"/>
<accession>A0A5B0PU96</accession>
<evidence type="ECO:0000313" key="2">
    <source>
        <dbReference type="Proteomes" id="UP000324748"/>
    </source>
</evidence>
<protein>
    <submittedName>
        <fullName evidence="1">Uncharacterized protein</fullName>
    </submittedName>
</protein>
<name>A0A5B0PU96_PUCGR</name>
<dbReference type="Proteomes" id="UP000324748">
    <property type="component" value="Unassembled WGS sequence"/>
</dbReference>
<organism evidence="1 2">
    <name type="scientific">Puccinia graminis f. sp. tritici</name>
    <dbReference type="NCBI Taxonomy" id="56615"/>
    <lineage>
        <taxon>Eukaryota</taxon>
        <taxon>Fungi</taxon>
        <taxon>Dikarya</taxon>
        <taxon>Basidiomycota</taxon>
        <taxon>Pucciniomycotina</taxon>
        <taxon>Pucciniomycetes</taxon>
        <taxon>Pucciniales</taxon>
        <taxon>Pucciniaceae</taxon>
        <taxon>Puccinia</taxon>
    </lineage>
</organism>
<gene>
    <name evidence="1" type="ORF">PGT21_020661</name>
</gene>
<reference evidence="1 2" key="1">
    <citation type="submission" date="2019-05" db="EMBL/GenBank/DDBJ databases">
        <title>Emergence of the Ug99 lineage of the wheat stem rust pathogen through somatic hybridization.</title>
        <authorList>
            <person name="Li F."/>
            <person name="Upadhyaya N.M."/>
            <person name="Sperschneider J."/>
            <person name="Matny O."/>
            <person name="Nguyen-Phuc H."/>
            <person name="Mago R."/>
            <person name="Raley C."/>
            <person name="Miller M.E."/>
            <person name="Silverstein K.A.T."/>
            <person name="Henningsen E."/>
            <person name="Hirsch C.D."/>
            <person name="Visser B."/>
            <person name="Pretorius Z.A."/>
            <person name="Steffenson B.J."/>
            <person name="Schwessinger B."/>
            <person name="Dodds P.N."/>
            <person name="Figueroa M."/>
        </authorList>
    </citation>
    <scope>NUCLEOTIDE SEQUENCE [LARGE SCALE GENOMIC DNA]</scope>
    <source>
        <strain evidence="1">21-0</strain>
    </source>
</reference>
<proteinExistence type="predicted"/>
<sequence>MVLTTGLDPGLHLPGQEHGPDGPLLFRVDLQLPISVICSCLIPPSSALGLFSFTSTADPTSLQLDHVTCSPCTAYEGLTSITPILQQNAKPKAEQDPSTTNFRAGIGSCISGNFFQKK</sequence>
<evidence type="ECO:0000313" key="1">
    <source>
        <dbReference type="EMBL" id="KAA1103529.1"/>
    </source>
</evidence>
<keyword evidence="2" id="KW-1185">Reference proteome</keyword>
<dbReference type="EMBL" id="VSWC01000042">
    <property type="protein sequence ID" value="KAA1103529.1"/>
    <property type="molecule type" value="Genomic_DNA"/>
</dbReference>
<comment type="caution">
    <text evidence="1">The sequence shown here is derived from an EMBL/GenBank/DDBJ whole genome shotgun (WGS) entry which is preliminary data.</text>
</comment>